<keyword evidence="1" id="KW-0175">Coiled coil</keyword>
<dbReference type="Proteomes" id="UP001059819">
    <property type="component" value="Chromosome"/>
</dbReference>
<evidence type="ECO:0000256" key="2">
    <source>
        <dbReference type="SAM" id="Phobius"/>
    </source>
</evidence>
<dbReference type="Gene3D" id="1.20.5.340">
    <property type="match status" value="1"/>
</dbReference>
<feature type="transmembrane region" description="Helical" evidence="2">
    <location>
        <begin position="6"/>
        <end position="24"/>
    </location>
</feature>
<keyword evidence="2" id="KW-0812">Transmembrane</keyword>
<protein>
    <submittedName>
        <fullName evidence="3">Uncharacterized protein</fullName>
    </submittedName>
</protein>
<dbReference type="EMBL" id="CP103424">
    <property type="protein sequence ID" value="UWD35409.1"/>
    <property type="molecule type" value="Genomic_DNA"/>
</dbReference>
<evidence type="ECO:0000313" key="3">
    <source>
        <dbReference type="EMBL" id="UWD35409.1"/>
    </source>
</evidence>
<keyword evidence="4" id="KW-1185">Reference proteome</keyword>
<sequence>MKLFKWFSLSVILIGSFVTVPIIATSKLIKNHELSNNQNPQGITQQLETSISQVKEKINTLKEKTESLTRQYQDNKAKINEFDQSLTQLKTQRDSLKQTLEKLEQENLVKIELY</sequence>
<name>A0ABY5U294_9MOLU</name>
<accession>A0ABY5U294</accession>
<keyword evidence="2" id="KW-0472">Membrane</keyword>
<gene>
    <name evidence="3" type="ORF">NX779_02110</name>
</gene>
<dbReference type="RefSeq" id="WP_259430551.1">
    <property type="nucleotide sequence ID" value="NZ_CP103424.1"/>
</dbReference>
<proteinExistence type="predicted"/>
<organism evidence="3 4">
    <name type="scientific">Mycoplasma cottewii</name>
    <dbReference type="NCBI Taxonomy" id="51364"/>
    <lineage>
        <taxon>Bacteria</taxon>
        <taxon>Bacillati</taxon>
        <taxon>Mycoplasmatota</taxon>
        <taxon>Mollicutes</taxon>
        <taxon>Mycoplasmataceae</taxon>
        <taxon>Mycoplasma</taxon>
    </lineage>
</organism>
<evidence type="ECO:0000256" key="1">
    <source>
        <dbReference type="SAM" id="Coils"/>
    </source>
</evidence>
<reference evidence="3" key="1">
    <citation type="submission" date="2022-08" db="EMBL/GenBank/DDBJ databases">
        <title>Complete genome sequence of Mycoplasma cottewii type strain VIS.</title>
        <authorList>
            <person name="Spergser J."/>
        </authorList>
    </citation>
    <scope>NUCLEOTIDE SEQUENCE</scope>
    <source>
        <strain evidence="3">VIS</strain>
    </source>
</reference>
<keyword evidence="2" id="KW-1133">Transmembrane helix</keyword>
<feature type="coiled-coil region" evidence="1">
    <location>
        <begin position="44"/>
        <end position="113"/>
    </location>
</feature>
<evidence type="ECO:0000313" key="4">
    <source>
        <dbReference type="Proteomes" id="UP001059819"/>
    </source>
</evidence>